<dbReference type="SUPFAM" id="SSF63825">
    <property type="entry name" value="YWTD domain"/>
    <property type="match status" value="1"/>
</dbReference>
<dbReference type="SUPFAM" id="SSF50978">
    <property type="entry name" value="WD40 repeat-like"/>
    <property type="match status" value="1"/>
</dbReference>
<sequence>MLIRPLRVDYVPSKNYIVTVDTQGVIHRLNDKLDIIKSSAAPLINTKVYCLTATDDHVYTRDYVGVINKYCIETLKKLATLHTEHYALSEKLLQDEEPSPSNARGIQVFGEYLYTTNGYGQILKLNKNTLVVEEIIEHPSNEKTFIDYFNVENSNEQIISDKEGNLFFGDLAKLEFHRRIKVDEGSVHVVRYDSRNERYIATQDYGLENSYGIESGLAIIDPDSLEFTSHPFTTDDVEFIFFDKDLTEIYTGGFDGKIYVFDNTTPKLKLIRTLGPFNHQISYGLMMNEDRILVLLQSGEMLIVDKNGNELERLDFDYVCYWDFVDGESSNEFYAPNGKGITKFTVEEIRDSDIIIKESEKFEYGFGLIFKLVRINNSRFVALSRRNLVFSFDENGYVLWSTNLEYLPKSISCDDKKQVVLVGLDNGIMQEVDLNNGRLLRRKNFGASVTTSIFNGEDVVVGTSNDSLHVVNYETFEESHETLFLDGYPKRIRLEGHHLVLTGGGFGYLEIEKDTYKISKQIVGDLLYNTREVAVRIENYVFISSYGHQLGVYDYETNQIVYLVERLPDYVKSIKHYKARNGGNYLIIGGNNGFLQCYQVNEDGSLLLLKEYNF</sequence>
<proteinExistence type="predicted"/>
<dbReference type="InterPro" id="IPR036322">
    <property type="entry name" value="WD40_repeat_dom_sf"/>
</dbReference>
<name>A0AAP1EEI7_BACIU</name>
<organism evidence="1 2">
    <name type="scientific">Bacillus subtilis</name>
    <dbReference type="NCBI Taxonomy" id="1423"/>
    <lineage>
        <taxon>Bacteria</taxon>
        <taxon>Bacillati</taxon>
        <taxon>Bacillota</taxon>
        <taxon>Bacilli</taxon>
        <taxon>Bacillales</taxon>
        <taxon>Bacillaceae</taxon>
        <taxon>Bacillus</taxon>
    </lineage>
</organism>
<dbReference type="EMBL" id="LJZV01000003">
    <property type="protein sequence ID" value="KZD94070.1"/>
    <property type="molecule type" value="Genomic_DNA"/>
</dbReference>
<dbReference type="Gene3D" id="2.130.10.10">
    <property type="entry name" value="YVTN repeat-like/Quinoprotein amine dehydrogenase"/>
    <property type="match status" value="1"/>
</dbReference>
<comment type="caution">
    <text evidence="1">The sequence shown here is derived from an EMBL/GenBank/DDBJ whole genome shotgun (WGS) entry which is preliminary data.</text>
</comment>
<dbReference type="InterPro" id="IPR015943">
    <property type="entry name" value="WD40/YVTN_repeat-like_dom_sf"/>
</dbReference>
<dbReference type="RefSeq" id="WP_042977017.1">
    <property type="nucleotide sequence ID" value="NZ_CP147492.1"/>
</dbReference>
<dbReference type="AlphaFoldDB" id="A0AAP1EEI7"/>
<protein>
    <recommendedName>
        <fullName evidence="3">WD40 repeat domain-containing protein</fullName>
    </recommendedName>
</protein>
<evidence type="ECO:0000313" key="1">
    <source>
        <dbReference type="EMBL" id="KZD94070.1"/>
    </source>
</evidence>
<accession>A0AAP1EEI7</accession>
<gene>
    <name evidence="1" type="ORF">B4122_0766</name>
</gene>
<reference evidence="1 2" key="1">
    <citation type="submission" date="2015-09" db="EMBL/GenBank/DDBJ databases">
        <title>Spore heat resistance.</title>
        <authorList>
            <person name="Boekhorst J."/>
            <person name="Berendsen E.M."/>
            <person name="Wells-Bennik M.H."/>
            <person name="Kuipers O.P."/>
        </authorList>
    </citation>
    <scope>NUCLEOTIDE SEQUENCE [LARGE SCALE GENOMIC DNA]</scope>
    <source>
        <strain evidence="1 2">B4122</strain>
    </source>
</reference>
<evidence type="ECO:0000313" key="2">
    <source>
        <dbReference type="Proteomes" id="UP000076442"/>
    </source>
</evidence>
<dbReference type="Proteomes" id="UP000076442">
    <property type="component" value="Unassembled WGS sequence"/>
</dbReference>
<evidence type="ECO:0008006" key="3">
    <source>
        <dbReference type="Google" id="ProtNLM"/>
    </source>
</evidence>